<dbReference type="InterPro" id="IPR036388">
    <property type="entry name" value="WH-like_DNA-bd_sf"/>
</dbReference>
<comment type="caution">
    <text evidence="5">The sequence shown here is derived from an EMBL/GenBank/DDBJ whole genome shotgun (WGS) entry which is preliminary data.</text>
</comment>
<dbReference type="SUPFAM" id="SSF46785">
    <property type="entry name" value="Winged helix' DNA-binding domain"/>
    <property type="match status" value="2"/>
</dbReference>
<gene>
    <name evidence="5" type="ORF">K340107D12_34250</name>
</gene>
<evidence type="ECO:0000256" key="2">
    <source>
        <dbReference type="ARBA" id="ARBA00023125"/>
    </source>
</evidence>
<dbReference type="InterPro" id="IPR000524">
    <property type="entry name" value="Tscrpt_reg_HTH_GntR"/>
</dbReference>
<evidence type="ECO:0000313" key="5">
    <source>
        <dbReference type="EMBL" id="GAA6500609.1"/>
    </source>
</evidence>
<sequence length="480" mass="55762">MYNGQSFSDLIYQFYSMRIQFGYYTEGDTLPPIETLSRDFRVSTLTVKTALKQLRDEGYIITCGGKATKVNTSHADPASAVRFLSARMDRFADFYPANEMIFSSLLTESFRLMEEKDFTCLLELADRLAADYLMRFYSFALQKLNNSLVMNLLWESSLYQGLPFLKAKRSSELYDLNKIRRSLKNLIRSGKEKDFQAVHSDFLNFQRTNRKHLVQFYAEQTVPVPKEEQTPFVWHIYRERPEICYSLASHILHQIYLGHYHETHFLPSYEKMAELYGVSVSTARRTIRLLCQLGAAQSINGKGTRIFSMEESWLPMDCGIPSIRRSLAFFIQALELVKYTCRDVSQTFLKKLTRQSKNALLQVLEHDLTFDRSELTLLHIVKYIAEYHPCAGIREIYFKLFELMLWGYPIMTGLKESDSQRKCVEYAEMIIHTLKTNDFLSCADAIGQLAVWKFSAADDALCRCGFDFEAYRLLPSIQLM</sequence>
<dbReference type="Proteomes" id="UP001600941">
    <property type="component" value="Unassembled WGS sequence"/>
</dbReference>
<dbReference type="InterPro" id="IPR050679">
    <property type="entry name" value="Bact_HTH_transcr_reg"/>
</dbReference>
<dbReference type="PROSITE" id="PS50949">
    <property type="entry name" value="HTH_GNTR"/>
    <property type="match status" value="2"/>
</dbReference>
<protein>
    <recommendedName>
        <fullName evidence="4">HTH gntR-type domain-containing protein</fullName>
    </recommendedName>
</protein>
<dbReference type="Pfam" id="PF00392">
    <property type="entry name" value="GntR"/>
    <property type="match status" value="2"/>
</dbReference>
<reference evidence="5 6" key="1">
    <citation type="submission" date="2024-04" db="EMBL/GenBank/DDBJ databases">
        <title>Defined microbial consortia suppress multidrug-resistant proinflammatory Enterobacteriaceae via ecological control.</title>
        <authorList>
            <person name="Furuichi M."/>
            <person name="Kawaguchi T."/>
            <person name="Pust M."/>
            <person name="Yasuma K."/>
            <person name="Plichta D."/>
            <person name="Hasegawa N."/>
            <person name="Ohya T."/>
            <person name="Bhattarai S."/>
            <person name="Sasajima S."/>
            <person name="Aoto Y."/>
            <person name="Tuganbaev T."/>
            <person name="Yaginuma M."/>
            <person name="Ueda M."/>
            <person name="Okahashi N."/>
            <person name="Amafuji K."/>
            <person name="Kiridooshi Y."/>
            <person name="Sugita K."/>
            <person name="Strazar M."/>
            <person name="Skelly A."/>
            <person name="Suda W."/>
            <person name="Hattori M."/>
            <person name="Nakamoto N."/>
            <person name="Caballero S."/>
            <person name="Norman J."/>
            <person name="Olle B."/>
            <person name="Tanoue T."/>
            <person name="Arita M."/>
            <person name="Bucci V."/>
            <person name="Atarashi K."/>
            <person name="Xavier R."/>
            <person name="Honda K."/>
        </authorList>
    </citation>
    <scope>NUCLEOTIDE SEQUENCE [LARGE SCALE GENOMIC DNA]</scope>
    <source>
        <strain evidence="6">k34-0107-D12</strain>
    </source>
</reference>
<keyword evidence="6" id="KW-1185">Reference proteome</keyword>
<keyword evidence="1" id="KW-0805">Transcription regulation</keyword>
<dbReference type="EMBL" id="BAABZQ010000001">
    <property type="protein sequence ID" value="GAA6500609.1"/>
    <property type="molecule type" value="Genomic_DNA"/>
</dbReference>
<dbReference type="Gene3D" id="1.10.10.10">
    <property type="entry name" value="Winged helix-like DNA-binding domain superfamily/Winged helix DNA-binding domain"/>
    <property type="match status" value="2"/>
</dbReference>
<evidence type="ECO:0000259" key="4">
    <source>
        <dbReference type="PROSITE" id="PS50949"/>
    </source>
</evidence>
<dbReference type="PANTHER" id="PTHR44846:SF1">
    <property type="entry name" value="MANNOSYL-D-GLYCERATE TRANSPORT_METABOLISM SYSTEM REPRESSOR MNGR-RELATED"/>
    <property type="match status" value="1"/>
</dbReference>
<accession>A0ABQ0BVN9</accession>
<proteinExistence type="predicted"/>
<dbReference type="SMART" id="SM00345">
    <property type="entry name" value="HTH_GNTR"/>
    <property type="match status" value="2"/>
</dbReference>
<dbReference type="InterPro" id="IPR036390">
    <property type="entry name" value="WH_DNA-bd_sf"/>
</dbReference>
<name>A0ABQ0BVN9_9FIRM</name>
<evidence type="ECO:0000256" key="1">
    <source>
        <dbReference type="ARBA" id="ARBA00023015"/>
    </source>
</evidence>
<evidence type="ECO:0000313" key="6">
    <source>
        <dbReference type="Proteomes" id="UP001600941"/>
    </source>
</evidence>
<feature type="domain" description="HTH gntR-type" evidence="4">
    <location>
        <begin position="5"/>
        <end position="73"/>
    </location>
</feature>
<feature type="domain" description="HTH gntR-type" evidence="4">
    <location>
        <begin position="241"/>
        <end position="309"/>
    </location>
</feature>
<evidence type="ECO:0000256" key="3">
    <source>
        <dbReference type="ARBA" id="ARBA00023163"/>
    </source>
</evidence>
<keyword evidence="2" id="KW-0238">DNA-binding</keyword>
<keyword evidence="3" id="KW-0804">Transcription</keyword>
<organism evidence="5 6">
    <name type="scientific">Blautia parvula</name>
    <dbReference type="NCBI Taxonomy" id="2877527"/>
    <lineage>
        <taxon>Bacteria</taxon>
        <taxon>Bacillati</taxon>
        <taxon>Bacillota</taxon>
        <taxon>Clostridia</taxon>
        <taxon>Lachnospirales</taxon>
        <taxon>Lachnospiraceae</taxon>
        <taxon>Blautia</taxon>
    </lineage>
</organism>
<dbReference type="RefSeq" id="WP_227210156.1">
    <property type="nucleotide sequence ID" value="NZ_BAABZQ010000001.1"/>
</dbReference>
<dbReference type="PANTHER" id="PTHR44846">
    <property type="entry name" value="MANNOSYL-D-GLYCERATE TRANSPORT/METABOLISM SYSTEM REPRESSOR MNGR-RELATED"/>
    <property type="match status" value="1"/>
</dbReference>